<evidence type="ECO:0000313" key="2">
    <source>
        <dbReference type="EnsemblPlants" id="OGLUM01G31630.1"/>
    </source>
</evidence>
<name>A0A0D9YDM9_9ORYZ</name>
<dbReference type="HOGENOM" id="CLU_2350311_0_0_1"/>
<dbReference type="Gramene" id="OGLUM01G31630.1">
    <property type="protein sequence ID" value="OGLUM01G31630.1"/>
    <property type="gene ID" value="OGLUM01G31630"/>
</dbReference>
<reference evidence="2" key="2">
    <citation type="submission" date="2015-04" db="UniProtKB">
        <authorList>
            <consortium name="EnsemblPlants"/>
        </authorList>
    </citation>
    <scope>IDENTIFICATION</scope>
</reference>
<reference evidence="2" key="3">
    <citation type="submission" date="2018-05" db="EMBL/GenBank/DDBJ databases">
        <title>OgluRS3 (Oryza glumaepatula Reference Sequence Version 3).</title>
        <authorList>
            <person name="Zhang J."/>
            <person name="Kudrna D."/>
            <person name="Lee S."/>
            <person name="Talag J."/>
            <person name="Welchert J."/>
            <person name="Wing R.A."/>
        </authorList>
    </citation>
    <scope>NUCLEOTIDE SEQUENCE [LARGE SCALE GENOMIC DNA]</scope>
</reference>
<feature type="compositionally biased region" description="Low complexity" evidence="1">
    <location>
        <begin position="22"/>
        <end position="31"/>
    </location>
</feature>
<reference evidence="2" key="1">
    <citation type="submission" date="2013-08" db="EMBL/GenBank/DDBJ databases">
        <title>Oryza genome evolution.</title>
        <authorList>
            <person name="Wing R.A."/>
            <person name="Panaud O."/>
            <person name="Oliveira A.C."/>
        </authorList>
    </citation>
    <scope>NUCLEOTIDE SEQUENCE</scope>
</reference>
<dbReference type="Proteomes" id="UP000026961">
    <property type="component" value="Chromosome 1"/>
</dbReference>
<keyword evidence="3" id="KW-1185">Reference proteome</keyword>
<dbReference type="EnsemblPlants" id="OGLUM01G31630.1">
    <property type="protein sequence ID" value="OGLUM01G31630.1"/>
    <property type="gene ID" value="OGLUM01G31630"/>
</dbReference>
<accession>A0A0D9YDM9</accession>
<proteinExistence type="predicted"/>
<organism evidence="2">
    <name type="scientific">Oryza glumipatula</name>
    <dbReference type="NCBI Taxonomy" id="40148"/>
    <lineage>
        <taxon>Eukaryota</taxon>
        <taxon>Viridiplantae</taxon>
        <taxon>Streptophyta</taxon>
        <taxon>Embryophyta</taxon>
        <taxon>Tracheophyta</taxon>
        <taxon>Spermatophyta</taxon>
        <taxon>Magnoliopsida</taxon>
        <taxon>Liliopsida</taxon>
        <taxon>Poales</taxon>
        <taxon>Poaceae</taxon>
        <taxon>BOP clade</taxon>
        <taxon>Oryzoideae</taxon>
        <taxon>Oryzeae</taxon>
        <taxon>Oryzinae</taxon>
        <taxon>Oryza</taxon>
    </lineage>
</organism>
<sequence length="82" mass="8863">MRRQYKRTLAPASLEVPPPATLPITPAATQPLTPPPPQFVLPPSFFSTYIPDGWFPALTSQSMVTSSSPCLLAGLRQPGIFL</sequence>
<evidence type="ECO:0000313" key="3">
    <source>
        <dbReference type="Proteomes" id="UP000026961"/>
    </source>
</evidence>
<evidence type="ECO:0000256" key="1">
    <source>
        <dbReference type="SAM" id="MobiDB-lite"/>
    </source>
</evidence>
<feature type="region of interest" description="Disordered" evidence="1">
    <location>
        <begin position="1"/>
        <end position="33"/>
    </location>
</feature>
<dbReference type="AlphaFoldDB" id="A0A0D9YDM9"/>
<protein>
    <submittedName>
        <fullName evidence="2">Uncharacterized protein</fullName>
    </submittedName>
</protein>